<sequence length="681" mass="70459">MKRRTSTIGAILASSGVLLATGLAPAVALPGEVTAPAGIQTAVQTATSYYVDPAGSDTADGLSPGTAWKSLSKVSAQTFGPGDRVLFKAGGQWTGQLATHGSGAPGQPIVVGGYGTGAKPRIDGAGAVDAAVKVENEHDITIDGLEVTNTNGGATPRIGIQVTARDYGAVDGVTVRNSYVHGIQGATSGNDSSNPSVGGIIVSALGSTTPTFYRNLRIEGNEVADSRSYGIVTWSSWMQREGWNDLWDFMPVPAGGYRAWTPSTGTVVTGNTVHDISAGGITVMQAQGARIDHNRVDKTAQNHGNVGIWWAGADDTVVEYNEVSGTKYWGLASDGNGFDADASVHRSLVQYNYSHDNEGGFFIAVSTGTGPAEATIRYNVSQGDGNQIFALSTNAKNIDIYNNTIWTPLTPFIANNPDRAEFSMVKVWNTSVSNVSFRNNIIYNGAGLAYRDSAAVTYDRNFYQSGPVPSRERAALSGTAGLSAPGAATSINDLAGYAPTAGSPVTAQGLDIPFDGGRDVRGTLLPSGMADLGAVQSTAGAGLNEAAPTVTTSFGNGQSTVPAAIADGSDLTPWASPSSGVQFPGNITLEFASPRPVKAVELASIFGAGQGIKTVDVQSWDGSAWVTQLSNAQITWTGNSAAVERKTVQLPSAVTTGKIRLVVKAANLTWGNLAVSEISTR</sequence>
<feature type="chain" id="PRO_5038901762" evidence="1">
    <location>
        <begin position="21"/>
        <end position="681"/>
    </location>
</feature>
<dbReference type="PROSITE" id="PS50022">
    <property type="entry name" value="FA58C_3"/>
    <property type="match status" value="1"/>
</dbReference>
<protein>
    <submittedName>
        <fullName evidence="3">Right handed beta helix region</fullName>
    </submittedName>
</protein>
<evidence type="ECO:0000313" key="3">
    <source>
        <dbReference type="EMBL" id="SEC04532.1"/>
    </source>
</evidence>
<keyword evidence="1" id="KW-0732">Signal</keyword>
<dbReference type="SUPFAM" id="SSF51126">
    <property type="entry name" value="Pectin lyase-like"/>
    <property type="match status" value="1"/>
</dbReference>
<evidence type="ECO:0000256" key="1">
    <source>
        <dbReference type="SAM" id="SignalP"/>
    </source>
</evidence>
<dbReference type="SMART" id="SM00710">
    <property type="entry name" value="PbH1"/>
    <property type="match status" value="9"/>
</dbReference>
<evidence type="ECO:0000259" key="2">
    <source>
        <dbReference type="PROSITE" id="PS50022"/>
    </source>
</evidence>
<dbReference type="STRING" id="156980.SAMN04489745_1925"/>
<organism evidence="3 4">
    <name type="scientific">Arthrobacter woluwensis</name>
    <dbReference type="NCBI Taxonomy" id="156980"/>
    <lineage>
        <taxon>Bacteria</taxon>
        <taxon>Bacillati</taxon>
        <taxon>Actinomycetota</taxon>
        <taxon>Actinomycetes</taxon>
        <taxon>Micrococcales</taxon>
        <taxon>Micrococcaceae</taxon>
        <taxon>Arthrobacter</taxon>
    </lineage>
</organism>
<dbReference type="Gene3D" id="2.160.20.10">
    <property type="entry name" value="Single-stranded right-handed beta-helix, Pectin lyase-like"/>
    <property type="match status" value="1"/>
</dbReference>
<reference evidence="3 4" key="1">
    <citation type="submission" date="2016-10" db="EMBL/GenBank/DDBJ databases">
        <authorList>
            <person name="de Groot N.N."/>
        </authorList>
    </citation>
    <scope>NUCLEOTIDE SEQUENCE [LARGE SCALE GENOMIC DNA]</scope>
    <source>
        <strain evidence="3 4">DSM 10495</strain>
    </source>
</reference>
<dbReference type="InterPro" id="IPR000421">
    <property type="entry name" value="FA58C"/>
</dbReference>
<dbReference type="InterPro" id="IPR039448">
    <property type="entry name" value="Beta_helix"/>
</dbReference>
<dbReference type="Proteomes" id="UP000182652">
    <property type="component" value="Unassembled WGS sequence"/>
</dbReference>
<proteinExistence type="predicted"/>
<dbReference type="Gene3D" id="2.60.120.260">
    <property type="entry name" value="Galactose-binding domain-like"/>
    <property type="match status" value="1"/>
</dbReference>
<feature type="signal peptide" evidence="1">
    <location>
        <begin position="1"/>
        <end position="20"/>
    </location>
</feature>
<dbReference type="InterPro" id="IPR012334">
    <property type="entry name" value="Pectin_lyas_fold"/>
</dbReference>
<keyword evidence="4" id="KW-1185">Reference proteome</keyword>
<dbReference type="AlphaFoldDB" id="A0A1H4PC08"/>
<dbReference type="InterPro" id="IPR006626">
    <property type="entry name" value="PbH1"/>
</dbReference>
<dbReference type="EMBL" id="FNSN01000003">
    <property type="protein sequence ID" value="SEC04532.1"/>
    <property type="molecule type" value="Genomic_DNA"/>
</dbReference>
<dbReference type="RefSeq" id="WP_066212122.1">
    <property type="nucleotide sequence ID" value="NZ_FNSN01000003.1"/>
</dbReference>
<accession>A0A1H4PC08</accession>
<evidence type="ECO:0000313" key="4">
    <source>
        <dbReference type="Proteomes" id="UP000182652"/>
    </source>
</evidence>
<name>A0A1H4PC08_9MICC</name>
<dbReference type="Pfam" id="PF00754">
    <property type="entry name" value="F5_F8_type_C"/>
    <property type="match status" value="1"/>
</dbReference>
<dbReference type="InterPro" id="IPR011050">
    <property type="entry name" value="Pectin_lyase_fold/virulence"/>
</dbReference>
<dbReference type="SUPFAM" id="SSF49785">
    <property type="entry name" value="Galactose-binding domain-like"/>
    <property type="match status" value="1"/>
</dbReference>
<gene>
    <name evidence="3" type="ORF">SAMN04489745_1925</name>
</gene>
<dbReference type="Pfam" id="PF13229">
    <property type="entry name" value="Beta_helix"/>
    <property type="match status" value="1"/>
</dbReference>
<feature type="domain" description="F5/8 type C" evidence="2">
    <location>
        <begin position="527"/>
        <end position="681"/>
    </location>
</feature>
<dbReference type="InterPro" id="IPR008979">
    <property type="entry name" value="Galactose-bd-like_sf"/>
</dbReference>